<dbReference type="Gene3D" id="1.10.600.10">
    <property type="entry name" value="Farnesyl Diphosphate Synthase"/>
    <property type="match status" value="1"/>
</dbReference>
<evidence type="ECO:0000256" key="3">
    <source>
        <dbReference type="ARBA" id="ARBA00022679"/>
    </source>
</evidence>
<dbReference type="OrthoDB" id="1792811at2"/>
<dbReference type="SUPFAM" id="SSF48576">
    <property type="entry name" value="Terpenoid synthases"/>
    <property type="match status" value="1"/>
</dbReference>
<evidence type="ECO:0000256" key="4">
    <source>
        <dbReference type="ARBA" id="ARBA00022723"/>
    </source>
</evidence>
<protein>
    <recommendedName>
        <fullName evidence="9">Polyprenyl synthetase</fullName>
    </recommendedName>
</protein>
<name>A0A4Y8PX77_9BACL</name>
<dbReference type="GO" id="GO:0004659">
    <property type="term" value="F:prenyltransferase activity"/>
    <property type="evidence" value="ECO:0007669"/>
    <property type="project" value="InterPro"/>
</dbReference>
<dbReference type="AlphaFoldDB" id="A0A4Y8PX77"/>
<accession>A0A4Y8PX77</accession>
<evidence type="ECO:0008006" key="9">
    <source>
        <dbReference type="Google" id="ProtNLM"/>
    </source>
</evidence>
<keyword evidence="8" id="KW-1185">Reference proteome</keyword>
<comment type="caution">
    <text evidence="7">The sequence shown here is derived from an EMBL/GenBank/DDBJ whole genome shotgun (WGS) entry which is preliminary data.</text>
</comment>
<evidence type="ECO:0000256" key="2">
    <source>
        <dbReference type="ARBA" id="ARBA00006706"/>
    </source>
</evidence>
<organism evidence="7 8">
    <name type="scientific">Paenibacillus athensensis</name>
    <dbReference type="NCBI Taxonomy" id="1967502"/>
    <lineage>
        <taxon>Bacteria</taxon>
        <taxon>Bacillati</taxon>
        <taxon>Bacillota</taxon>
        <taxon>Bacilli</taxon>
        <taxon>Bacillales</taxon>
        <taxon>Paenibacillaceae</taxon>
        <taxon>Paenibacillus</taxon>
    </lineage>
</organism>
<dbReference type="PANTHER" id="PTHR12001">
    <property type="entry name" value="GERANYLGERANYL PYROPHOSPHATE SYNTHASE"/>
    <property type="match status" value="1"/>
</dbReference>
<sequence>MEKIIQSYYPTQDLQELLLECIADKAAEPTLWSGMTLLVHRMLGGSNPHIDRLCALTELAILALDIMDDLQDQDNLQKVWMQRPQPYVLNAMVGLLMAVSAELSALRAADPQQRFPDAGEFGRLIAVAINGQQTDLALTVQTEHEYVEMVHKKSCMLIRIAFYFGLGALPKEAVDEDKEQSLYQIADHIGLMAQIRNDTADVTRCDTKNDLLGKKRTLPILFMLSDPELELPILADYYANTVSREQFAEQLDACLDYVQRSGCIPYCEFIQQLQYKRALDILKQLPLVAPWKTKFQTEVLDMFGG</sequence>
<evidence type="ECO:0000313" key="8">
    <source>
        <dbReference type="Proteomes" id="UP000298246"/>
    </source>
</evidence>
<dbReference type="RefSeq" id="WP_134755313.1">
    <property type="nucleotide sequence ID" value="NZ_MYFO02000004.1"/>
</dbReference>
<dbReference type="GO" id="GO:0046872">
    <property type="term" value="F:metal ion binding"/>
    <property type="evidence" value="ECO:0007669"/>
    <property type="project" value="UniProtKB-KW"/>
</dbReference>
<keyword evidence="3 6" id="KW-0808">Transferase</keyword>
<keyword evidence="4" id="KW-0479">Metal-binding</keyword>
<dbReference type="InterPro" id="IPR008949">
    <property type="entry name" value="Isoprenoid_synthase_dom_sf"/>
</dbReference>
<reference evidence="7 8" key="1">
    <citation type="submission" date="2017-03" db="EMBL/GenBank/DDBJ databases">
        <title>Isolation of Levoglucosan Utilizing Bacteria.</title>
        <authorList>
            <person name="Arya A.S."/>
        </authorList>
    </citation>
    <scope>NUCLEOTIDE SEQUENCE [LARGE SCALE GENOMIC DNA]</scope>
    <source>
        <strain evidence="7 8">MEC069</strain>
    </source>
</reference>
<dbReference type="EMBL" id="MYFO01000027">
    <property type="protein sequence ID" value="TFE85284.1"/>
    <property type="molecule type" value="Genomic_DNA"/>
</dbReference>
<dbReference type="InterPro" id="IPR033965">
    <property type="entry name" value="ComQ"/>
</dbReference>
<dbReference type="Proteomes" id="UP000298246">
    <property type="component" value="Unassembled WGS sequence"/>
</dbReference>
<proteinExistence type="inferred from homology"/>
<evidence type="ECO:0000313" key="7">
    <source>
        <dbReference type="EMBL" id="TFE85284.1"/>
    </source>
</evidence>
<dbReference type="SFLD" id="SFLDS00005">
    <property type="entry name" value="Isoprenoid_Synthase_Type_I"/>
    <property type="match status" value="1"/>
</dbReference>
<dbReference type="CDD" id="cd00867">
    <property type="entry name" value="Trans_IPPS"/>
    <property type="match status" value="1"/>
</dbReference>
<evidence type="ECO:0000256" key="1">
    <source>
        <dbReference type="ARBA" id="ARBA00001946"/>
    </source>
</evidence>
<dbReference type="GO" id="GO:0008299">
    <property type="term" value="P:isoprenoid biosynthetic process"/>
    <property type="evidence" value="ECO:0007669"/>
    <property type="project" value="InterPro"/>
</dbReference>
<dbReference type="InterPro" id="IPR000092">
    <property type="entry name" value="Polyprenyl_synt"/>
</dbReference>
<comment type="cofactor">
    <cofactor evidence="1">
        <name>Mg(2+)</name>
        <dbReference type="ChEBI" id="CHEBI:18420"/>
    </cofactor>
</comment>
<evidence type="ECO:0000256" key="6">
    <source>
        <dbReference type="RuleBase" id="RU004466"/>
    </source>
</evidence>
<dbReference type="PANTHER" id="PTHR12001:SF69">
    <property type="entry name" value="ALL TRANS-POLYPRENYL-DIPHOSPHATE SYNTHASE PDSS1"/>
    <property type="match status" value="1"/>
</dbReference>
<dbReference type="Pfam" id="PF00348">
    <property type="entry name" value="polyprenyl_synt"/>
    <property type="match status" value="1"/>
</dbReference>
<gene>
    <name evidence="7" type="ORF">B5M42_18035</name>
</gene>
<dbReference type="SFLD" id="SFLDG01211">
    <property type="entry name" value="Competence_Regulatory_Protein"/>
    <property type="match status" value="1"/>
</dbReference>
<evidence type="ECO:0000256" key="5">
    <source>
        <dbReference type="ARBA" id="ARBA00022842"/>
    </source>
</evidence>
<keyword evidence="5" id="KW-0460">Magnesium</keyword>
<comment type="similarity">
    <text evidence="2 6">Belongs to the FPP/GGPP synthase family.</text>
</comment>